<evidence type="ECO:0000313" key="3">
    <source>
        <dbReference type="Proteomes" id="UP000815677"/>
    </source>
</evidence>
<protein>
    <recommendedName>
        <fullName evidence="1">N-acetyltransferase domain-containing protein</fullName>
    </recommendedName>
</protein>
<keyword evidence="3" id="KW-1185">Reference proteome</keyword>
<accession>A0ABQ0LD84</accession>
<dbReference type="Gene3D" id="3.40.630.30">
    <property type="match status" value="1"/>
</dbReference>
<sequence length="197" mass="22490">MALTLTTRSGRIELRPPSAEYDAAVVLMRSHPFALRYLPNSPLTNTIEDVRALRLAILSDKNRIQFQIVTTDTTHDLVGSATLHRIDRARRSCDVGIMLREEYSRGGYATDALHAMMKHAFEEEKMHRVSFHTSDRNAPMRGWLEMAGAKLEGVLREAWPVGDADFMDCCIYGILESDWEQMVKPKLEERIDRLRSA</sequence>
<dbReference type="PANTHER" id="PTHR43441:SF11">
    <property type="entry name" value="RIBOSOMAL-PROTEIN-SERINE ACETYLTRANSFERASE"/>
    <property type="match status" value="1"/>
</dbReference>
<dbReference type="PANTHER" id="PTHR43441">
    <property type="entry name" value="RIBOSOMAL-PROTEIN-SERINE ACETYLTRANSFERASE"/>
    <property type="match status" value="1"/>
</dbReference>
<evidence type="ECO:0000259" key="1">
    <source>
        <dbReference type="PROSITE" id="PS51186"/>
    </source>
</evidence>
<feature type="domain" description="N-acetyltransferase" evidence="1">
    <location>
        <begin position="12"/>
        <end position="172"/>
    </location>
</feature>
<name>A0ABQ0LD84_MYCCL</name>
<dbReference type="InterPro" id="IPR016181">
    <property type="entry name" value="Acyl_CoA_acyltransferase"/>
</dbReference>
<evidence type="ECO:0000313" key="2">
    <source>
        <dbReference type="EMBL" id="GAT47816.1"/>
    </source>
</evidence>
<dbReference type="Pfam" id="PF13302">
    <property type="entry name" value="Acetyltransf_3"/>
    <property type="match status" value="1"/>
</dbReference>
<gene>
    <name evidence="2" type="ORF">MCHLO_05258</name>
</gene>
<organism evidence="2 3">
    <name type="scientific">Mycena chlorophos</name>
    <name type="common">Agaric fungus</name>
    <name type="synonym">Agaricus chlorophos</name>
    <dbReference type="NCBI Taxonomy" id="658473"/>
    <lineage>
        <taxon>Eukaryota</taxon>
        <taxon>Fungi</taxon>
        <taxon>Dikarya</taxon>
        <taxon>Basidiomycota</taxon>
        <taxon>Agaricomycotina</taxon>
        <taxon>Agaricomycetes</taxon>
        <taxon>Agaricomycetidae</taxon>
        <taxon>Agaricales</taxon>
        <taxon>Marasmiineae</taxon>
        <taxon>Mycenaceae</taxon>
        <taxon>Mycena</taxon>
    </lineage>
</organism>
<dbReference type="InterPro" id="IPR051908">
    <property type="entry name" value="Ribosomal_N-acetyltransferase"/>
</dbReference>
<dbReference type="Proteomes" id="UP000815677">
    <property type="component" value="Unassembled WGS sequence"/>
</dbReference>
<dbReference type="PROSITE" id="PS51186">
    <property type="entry name" value="GNAT"/>
    <property type="match status" value="1"/>
</dbReference>
<reference evidence="2" key="1">
    <citation type="submission" date="2014-09" db="EMBL/GenBank/DDBJ databases">
        <title>Genome sequence of the luminous mushroom Mycena chlorophos for searching fungal bioluminescence genes.</title>
        <authorList>
            <person name="Tanaka Y."/>
            <person name="Kasuga D."/>
            <person name="Oba Y."/>
            <person name="Hase S."/>
            <person name="Sato K."/>
            <person name="Oba Y."/>
            <person name="Sakakibara Y."/>
        </authorList>
    </citation>
    <scope>NUCLEOTIDE SEQUENCE</scope>
</reference>
<proteinExistence type="predicted"/>
<dbReference type="InterPro" id="IPR000182">
    <property type="entry name" value="GNAT_dom"/>
</dbReference>
<dbReference type="EMBL" id="DF844073">
    <property type="protein sequence ID" value="GAT47816.1"/>
    <property type="molecule type" value="Genomic_DNA"/>
</dbReference>
<dbReference type="SUPFAM" id="SSF55729">
    <property type="entry name" value="Acyl-CoA N-acyltransferases (Nat)"/>
    <property type="match status" value="1"/>
</dbReference>